<dbReference type="GO" id="GO:0003677">
    <property type="term" value="F:DNA binding"/>
    <property type="evidence" value="ECO:0007669"/>
    <property type="project" value="InterPro"/>
</dbReference>
<sequence>MGLNSKLHAVWVSQGHPVRLHLTAGQVSDSKGADTLLRDLPDGTEDVTGDRGYDNNKIRLSLAVQNITACIPPKKNRKSRPPYDWHL</sequence>
<dbReference type="Pfam" id="PF01609">
    <property type="entry name" value="DDE_Tnp_1"/>
    <property type="match status" value="1"/>
</dbReference>
<organism evidence="3 4">
    <name type="scientific">Acetobacter nitrogenifigens DSM 23921 = NBRC 105050</name>
    <dbReference type="NCBI Taxonomy" id="1120919"/>
    <lineage>
        <taxon>Bacteria</taxon>
        <taxon>Pseudomonadati</taxon>
        <taxon>Pseudomonadota</taxon>
        <taxon>Alphaproteobacteria</taxon>
        <taxon>Acetobacterales</taxon>
        <taxon>Acetobacteraceae</taxon>
        <taxon>Acetobacter</taxon>
    </lineage>
</organism>
<dbReference type="STRING" id="1120919.GCA_000429165_03719"/>
<reference evidence="3 4" key="1">
    <citation type="submission" date="2019-07" db="EMBL/GenBank/DDBJ databases">
        <title>Whole genome shotgun sequence of Acetobacter nitrogenifigens NBRC 105050.</title>
        <authorList>
            <person name="Hosoyama A."/>
            <person name="Uohara A."/>
            <person name="Ohji S."/>
            <person name="Ichikawa N."/>
        </authorList>
    </citation>
    <scope>NUCLEOTIDE SEQUENCE [LARGE SCALE GENOMIC DNA]</scope>
    <source>
        <strain evidence="3 4">NBRC 105050</strain>
    </source>
</reference>
<comment type="caution">
    <text evidence="3">The sequence shown here is derived from an EMBL/GenBank/DDBJ whole genome shotgun (WGS) entry which is preliminary data.</text>
</comment>
<dbReference type="InterPro" id="IPR002559">
    <property type="entry name" value="Transposase_11"/>
</dbReference>
<protein>
    <recommendedName>
        <fullName evidence="2">Transposase IS4-like domain-containing protein</fullName>
    </recommendedName>
</protein>
<dbReference type="OrthoDB" id="9798237at2"/>
<evidence type="ECO:0000259" key="2">
    <source>
        <dbReference type="Pfam" id="PF01609"/>
    </source>
</evidence>
<dbReference type="Proteomes" id="UP000321635">
    <property type="component" value="Unassembled WGS sequence"/>
</dbReference>
<feature type="domain" description="Transposase IS4-like" evidence="2">
    <location>
        <begin position="6"/>
        <end position="78"/>
    </location>
</feature>
<gene>
    <name evidence="3" type="ORF">ANI02nite_34530</name>
</gene>
<keyword evidence="4" id="KW-1185">Reference proteome</keyword>
<name>A0A511XF42_9PROT</name>
<evidence type="ECO:0000256" key="1">
    <source>
        <dbReference type="SAM" id="MobiDB-lite"/>
    </source>
</evidence>
<evidence type="ECO:0000313" key="4">
    <source>
        <dbReference type="Proteomes" id="UP000321635"/>
    </source>
</evidence>
<dbReference type="GO" id="GO:0006313">
    <property type="term" value="P:DNA transposition"/>
    <property type="evidence" value="ECO:0007669"/>
    <property type="project" value="InterPro"/>
</dbReference>
<dbReference type="EMBL" id="BJYF01000046">
    <property type="protein sequence ID" value="GEN61569.1"/>
    <property type="molecule type" value="Genomic_DNA"/>
</dbReference>
<dbReference type="RefSeq" id="WP_084440708.1">
    <property type="nucleotide sequence ID" value="NZ_AUBI01000032.1"/>
</dbReference>
<evidence type="ECO:0000313" key="3">
    <source>
        <dbReference type="EMBL" id="GEN61569.1"/>
    </source>
</evidence>
<proteinExistence type="predicted"/>
<feature type="region of interest" description="Disordered" evidence="1">
    <location>
        <begin position="33"/>
        <end position="52"/>
    </location>
</feature>
<dbReference type="GO" id="GO:0004803">
    <property type="term" value="F:transposase activity"/>
    <property type="evidence" value="ECO:0007669"/>
    <property type="project" value="InterPro"/>
</dbReference>
<dbReference type="AlphaFoldDB" id="A0A511XF42"/>
<accession>A0A511XF42</accession>